<keyword evidence="2" id="KW-1185">Reference proteome</keyword>
<reference evidence="1 2" key="1">
    <citation type="journal article" date="2014" name="Arch. Virol.">
        <title>Complete genome sequence of a broad-host-range lytic Dickeya spp. bacteriophage ?D5.</title>
        <authorList>
            <person name="Czajkowski R."/>
            <person name="Ozymko Z."/>
            <person name="Zwirowski S."/>
            <person name="Lojkowska E."/>
        </authorList>
    </citation>
    <scope>NUCLEOTIDE SEQUENCE [LARGE SCALE GENOMIC DNA]</scope>
</reference>
<protein>
    <submittedName>
        <fullName evidence="1">Uncharacterized protein</fullName>
    </submittedName>
</protein>
<dbReference type="KEGG" id="vg:22113397"/>
<name>A0A075E0W1_9CAUD</name>
<dbReference type="GeneID" id="22113397"/>
<accession>A0A075E0W1</accession>
<gene>
    <name evidence="1" type="ORF">DA66_0038</name>
</gene>
<dbReference type="RefSeq" id="YP_009102878.1">
    <property type="nucleotide sequence ID" value="NC_025452.1"/>
</dbReference>
<dbReference type="EMBL" id="KJ716335">
    <property type="protein sequence ID" value="AHZ60168.1"/>
    <property type="molecule type" value="Genomic_DNA"/>
</dbReference>
<proteinExistence type="predicted"/>
<evidence type="ECO:0000313" key="2">
    <source>
        <dbReference type="Proteomes" id="UP000028741"/>
    </source>
</evidence>
<sequence length="101" mass="11509">MKVTLEQIGIAACLVLKEMTGKQWKHQSFSDRPGEDNAIMIDSEESVAVLFYWEDTGLWTAQMYGGEEKGTPNPSLREAYQDLKKRIEMRIVKLNTILSSL</sequence>
<evidence type="ECO:0000313" key="1">
    <source>
        <dbReference type="EMBL" id="AHZ60168.1"/>
    </source>
</evidence>
<dbReference type="Proteomes" id="UP000028741">
    <property type="component" value="Segment"/>
</dbReference>
<organism evidence="1 2">
    <name type="scientific">Dickeya phage RC-2014</name>
    <dbReference type="NCBI Taxonomy" id="1477406"/>
    <lineage>
        <taxon>Viruses</taxon>
        <taxon>Duplodnaviria</taxon>
        <taxon>Heunggongvirae</taxon>
        <taxon>Uroviricota</taxon>
        <taxon>Caudoviricetes</taxon>
        <taxon>Pantevenvirales</taxon>
        <taxon>Ackermannviridae</taxon>
        <taxon>Aglimvirinae</taxon>
        <taxon>Limestonevirus</taxon>
        <taxon>Limestonevirus RC2014</taxon>
    </lineage>
</organism>